<evidence type="ECO:0000256" key="4">
    <source>
        <dbReference type="ARBA" id="ARBA00022679"/>
    </source>
</evidence>
<keyword evidence="10" id="KW-1185">Reference proteome</keyword>
<dbReference type="RefSeq" id="WP_406792007.1">
    <property type="nucleotide sequence ID" value="NZ_JBJHZX010000013.1"/>
</dbReference>
<reference evidence="9 10" key="1">
    <citation type="submission" date="2024-11" db="EMBL/GenBank/DDBJ databases">
        <authorList>
            <person name="Heng Y.C."/>
            <person name="Lim A.C.H."/>
            <person name="Lee J.K.Y."/>
            <person name="Kittelmann S."/>
        </authorList>
    </citation>
    <scope>NUCLEOTIDE SEQUENCE [LARGE SCALE GENOMIC DNA]</scope>
    <source>
        <strain evidence="9 10">WILCCON 0269</strain>
    </source>
</reference>
<sequence>MEIKNFWYKGYREQEYSINKNNAYYNIIMILGMVLSILWVIFINAKPFSDFDYYYSLAVNIANGGLWGDTYTSVGYPIVLGGIFKLFGASVLTAKIFNLLITFINYLCFKAILFKVNLKEIDRKIIFTMFVLFPNNIFYNNILGTELLFTAVLLIITYLYFGNIKYRYFLMGILTGLNTIIKPFFVIFFFAVFLVDIIKHKKFLSAVLNSLIVLIMCIIVISPWIYRNTKLMGQFTYVSNNGGIVLYINNNSQNHSGRWMDASNVENSIVNTHQYKQSNKTEQNKMLNDAAKKWIKTHPLQFIELGFKRLYNTYFWGDDVWYSTHQSGVSAYWNKILFMVTNAIRVVVFLPAILYILIYSLKVIISMFKGRLYALDKFPVYLAVVFFMFTSVYFITEGQGRYSFPEIFIIIYYFYFFLKHSFQRVRR</sequence>
<comment type="subcellular location">
    <subcellularLocation>
        <location evidence="1">Cell membrane</location>
        <topology evidence="1">Multi-pass membrane protein</topology>
    </subcellularLocation>
</comment>
<organism evidence="9 10">
    <name type="scientific">Candidatus Clostridium eludens</name>
    <dbReference type="NCBI Taxonomy" id="3381663"/>
    <lineage>
        <taxon>Bacteria</taxon>
        <taxon>Bacillati</taxon>
        <taxon>Bacillota</taxon>
        <taxon>Clostridia</taxon>
        <taxon>Eubacteriales</taxon>
        <taxon>Clostridiaceae</taxon>
        <taxon>Clostridium</taxon>
    </lineage>
</organism>
<dbReference type="Proteomes" id="UP001623660">
    <property type="component" value="Unassembled WGS sequence"/>
</dbReference>
<feature type="transmembrane region" description="Helical" evidence="8">
    <location>
        <begin position="378"/>
        <end position="396"/>
    </location>
</feature>
<keyword evidence="2" id="KW-1003">Cell membrane</keyword>
<feature type="transmembrane region" description="Helical" evidence="8">
    <location>
        <begin position="96"/>
        <end position="116"/>
    </location>
</feature>
<feature type="transmembrane region" description="Helical" evidence="8">
    <location>
        <begin position="137"/>
        <end position="161"/>
    </location>
</feature>
<accession>A0ABW8SJV6</accession>
<keyword evidence="3" id="KW-0328">Glycosyltransferase</keyword>
<feature type="transmembrane region" description="Helical" evidence="8">
    <location>
        <begin position="336"/>
        <end position="358"/>
    </location>
</feature>
<evidence type="ECO:0000256" key="1">
    <source>
        <dbReference type="ARBA" id="ARBA00004651"/>
    </source>
</evidence>
<keyword evidence="5 8" id="KW-0812">Transmembrane</keyword>
<evidence type="ECO:0000256" key="2">
    <source>
        <dbReference type="ARBA" id="ARBA00022475"/>
    </source>
</evidence>
<evidence type="ECO:0008006" key="11">
    <source>
        <dbReference type="Google" id="ProtNLM"/>
    </source>
</evidence>
<evidence type="ECO:0000256" key="5">
    <source>
        <dbReference type="ARBA" id="ARBA00022692"/>
    </source>
</evidence>
<keyword evidence="4" id="KW-0808">Transferase</keyword>
<gene>
    <name evidence="9" type="ORF">ACJDU8_09980</name>
</gene>
<keyword evidence="6 8" id="KW-1133">Transmembrane helix</keyword>
<feature type="transmembrane region" description="Helical" evidence="8">
    <location>
        <begin position="167"/>
        <end position="194"/>
    </location>
</feature>
<evidence type="ECO:0000256" key="7">
    <source>
        <dbReference type="ARBA" id="ARBA00023136"/>
    </source>
</evidence>
<feature type="transmembrane region" description="Helical" evidence="8">
    <location>
        <begin position="206"/>
        <end position="226"/>
    </location>
</feature>
<comment type="caution">
    <text evidence="9">The sequence shown here is derived from an EMBL/GenBank/DDBJ whole genome shotgun (WGS) entry which is preliminary data.</text>
</comment>
<dbReference type="PANTHER" id="PTHR33908:SF11">
    <property type="entry name" value="MEMBRANE PROTEIN"/>
    <property type="match status" value="1"/>
</dbReference>
<keyword evidence="7 8" id="KW-0472">Membrane</keyword>
<feature type="transmembrane region" description="Helical" evidence="8">
    <location>
        <begin position="23"/>
        <end position="45"/>
    </location>
</feature>
<dbReference type="EMBL" id="JBJHZX010000013">
    <property type="protein sequence ID" value="MFL0195888.1"/>
    <property type="molecule type" value="Genomic_DNA"/>
</dbReference>
<dbReference type="PANTHER" id="PTHR33908">
    <property type="entry name" value="MANNOSYLTRANSFERASE YKCB-RELATED"/>
    <property type="match status" value="1"/>
</dbReference>
<evidence type="ECO:0000313" key="10">
    <source>
        <dbReference type="Proteomes" id="UP001623660"/>
    </source>
</evidence>
<name>A0ABW8SJV6_9CLOT</name>
<protein>
    <recommendedName>
        <fullName evidence="11">Glycosyltransferase RgtA/B/C/D-like domain-containing protein</fullName>
    </recommendedName>
</protein>
<proteinExistence type="predicted"/>
<dbReference type="InterPro" id="IPR050297">
    <property type="entry name" value="LipidA_mod_glycosyltrf_83"/>
</dbReference>
<evidence type="ECO:0000256" key="3">
    <source>
        <dbReference type="ARBA" id="ARBA00022676"/>
    </source>
</evidence>
<feature type="transmembrane region" description="Helical" evidence="8">
    <location>
        <begin position="402"/>
        <end position="418"/>
    </location>
</feature>
<evidence type="ECO:0000256" key="8">
    <source>
        <dbReference type="SAM" id="Phobius"/>
    </source>
</evidence>
<evidence type="ECO:0000256" key="6">
    <source>
        <dbReference type="ARBA" id="ARBA00022989"/>
    </source>
</evidence>
<evidence type="ECO:0000313" key="9">
    <source>
        <dbReference type="EMBL" id="MFL0195888.1"/>
    </source>
</evidence>